<dbReference type="InterPro" id="IPR013766">
    <property type="entry name" value="Thioredoxin_domain"/>
</dbReference>
<evidence type="ECO:0000256" key="1">
    <source>
        <dbReference type="ARBA" id="ARBA00004429"/>
    </source>
</evidence>
<dbReference type="InterPro" id="IPR035671">
    <property type="entry name" value="DsbD_gamma"/>
</dbReference>
<dbReference type="Pfam" id="PF11412">
    <property type="entry name" value="DsbD_N"/>
    <property type="match status" value="1"/>
</dbReference>
<comment type="catalytic activity">
    <reaction evidence="17 18">
        <text>[protein]-dithiol + NADP(+) = [protein]-disulfide + NADPH + H(+)</text>
        <dbReference type="Rhea" id="RHEA:18753"/>
        <dbReference type="Rhea" id="RHEA-COMP:10593"/>
        <dbReference type="Rhea" id="RHEA-COMP:10594"/>
        <dbReference type="ChEBI" id="CHEBI:15378"/>
        <dbReference type="ChEBI" id="CHEBI:29950"/>
        <dbReference type="ChEBI" id="CHEBI:50058"/>
        <dbReference type="ChEBI" id="CHEBI:57783"/>
        <dbReference type="ChEBI" id="CHEBI:58349"/>
        <dbReference type="EC" id="1.8.1.8"/>
    </reaction>
</comment>
<dbReference type="PROSITE" id="PS51352">
    <property type="entry name" value="THIOREDOXIN_2"/>
    <property type="match status" value="1"/>
</dbReference>
<dbReference type="OrthoDB" id="9811036at2"/>
<dbReference type="PATRIC" id="fig|698738.3.peg.570"/>
<dbReference type="PANTHER" id="PTHR32234:SF0">
    <property type="entry name" value="THIOL:DISULFIDE INTERCHANGE PROTEIN DSBD"/>
    <property type="match status" value="1"/>
</dbReference>
<keyword evidence="4 18" id="KW-1003">Cell membrane</keyword>
<dbReference type="Pfam" id="PF13098">
    <property type="entry name" value="Thioredoxin_2"/>
    <property type="match status" value="1"/>
</dbReference>
<dbReference type="GO" id="GO:0009055">
    <property type="term" value="F:electron transfer activity"/>
    <property type="evidence" value="ECO:0007669"/>
    <property type="project" value="UniProtKB-UniRule"/>
</dbReference>
<dbReference type="InterPro" id="IPR028250">
    <property type="entry name" value="DsbDN"/>
</dbReference>
<feature type="transmembrane region" description="Helical" evidence="18">
    <location>
        <begin position="190"/>
        <end position="221"/>
    </location>
</feature>
<proteinExistence type="inferred from homology"/>
<name>R4YRJ3_OLEAN</name>
<feature type="domain" description="Thioredoxin" evidence="19">
    <location>
        <begin position="481"/>
        <end position="610"/>
    </location>
</feature>
<evidence type="ECO:0000256" key="17">
    <source>
        <dbReference type="ARBA" id="ARBA00047804"/>
    </source>
</evidence>
<keyword evidence="12 18" id="KW-0520">NAD</keyword>
<feature type="transmembrane region" description="Helical" evidence="18">
    <location>
        <begin position="415"/>
        <end position="432"/>
    </location>
</feature>
<keyword evidence="15 18" id="KW-0676">Redox-active center</keyword>
<keyword evidence="11 18" id="KW-0560">Oxidoreductase</keyword>
<dbReference type="EC" id="1.8.1.8" evidence="18"/>
<evidence type="ECO:0000259" key="19">
    <source>
        <dbReference type="PROSITE" id="PS51352"/>
    </source>
</evidence>
<feature type="transmembrane region" description="Helical" evidence="18">
    <location>
        <begin position="356"/>
        <end position="379"/>
    </location>
</feature>
<gene>
    <name evidence="18" type="primary">dsbD</name>
    <name evidence="20" type="ORF">OLEAN_C05530</name>
</gene>
<dbReference type="PANTHER" id="PTHR32234">
    <property type="entry name" value="THIOL:DISULFIDE INTERCHANGE PROTEIN DSBD"/>
    <property type="match status" value="1"/>
</dbReference>
<feature type="disulfide bond" description="Redox-active" evidence="18">
    <location>
        <begin position="526"/>
        <end position="529"/>
    </location>
</feature>
<evidence type="ECO:0000256" key="4">
    <source>
        <dbReference type="ARBA" id="ARBA00022475"/>
    </source>
</evidence>
<keyword evidence="5 18" id="KW-0997">Cell inner membrane</keyword>
<keyword evidence="8 18" id="KW-0201">Cytochrome c-type biogenesis</keyword>
<dbReference type="Gene3D" id="2.60.40.1250">
    <property type="entry name" value="Thiol:disulfide interchange protein DsbD, N-terminal domain"/>
    <property type="match status" value="1"/>
</dbReference>
<comment type="caution">
    <text evidence="18">Lacks conserved residue(s) required for the propagation of feature annotation.</text>
</comment>
<dbReference type="GO" id="GO:0045454">
    <property type="term" value="P:cell redox homeostasis"/>
    <property type="evidence" value="ECO:0007669"/>
    <property type="project" value="TreeGrafter"/>
</dbReference>
<dbReference type="InterPro" id="IPR036249">
    <property type="entry name" value="Thioredoxin-like_sf"/>
</dbReference>
<comment type="subcellular location">
    <subcellularLocation>
        <location evidence="1 18">Cell inner membrane</location>
        <topology evidence="1 18">Multi-pass membrane protein</topology>
    </subcellularLocation>
</comment>
<feature type="transmembrane region" description="Helical" evidence="18">
    <location>
        <begin position="444"/>
        <end position="462"/>
    </location>
</feature>
<keyword evidence="7 18" id="KW-0732">Signal</keyword>
<dbReference type="KEGG" id="oai:OLEAN_C05530"/>
<keyword evidence="6 18" id="KW-0812">Transmembrane</keyword>
<sequence length="612" mass="66662" precursor="true">MAWIFTRFSFFLLLLSISSAQAGILDSLTEGEPKFLPVGEAFPYQTDQQGSQLSVIWDSADEYYLYRKKILLKQDKTKYLADSFSEEGLLKHDEAFGEVIVFYGQTEAIFDLKKLIPEQSVQLRFQGCADAGLCYPPQKIDLDIDWAAVKNAPLKSLTPTETTLKSTTSADNRLSKDGTSEGNWFEGRSWFSIVGIFFLLGLGLTFTPCVLPMVPILTSIVVGQEKHTPAKGFVLSTTYVLGMAITYAAAGVTVGLLGAGANISNWMQTPWVLSIFAVLFLVLSLSMFGLYELQLPSKLRNRLNDINQKQKGGNLFGVFLMGVLSALVVSPCVSAPLAGALVYLSTTGDAWLGGSALLALGLGMGAPLIALGTTGASFLPKAGGWMDTVKAFFGVLLIGVAIWLLSRFLDATLILVFWALLAIIYAVTLGALDKANSGKQNVVRGFALALLVYGIVALIGALQGNDDPLNPIAATQYNGTGSAQQHAAESPFQSISNQQQLDQAVKIHLAANPNGAVMLDYYADWCIACKVMEKEVFHLSDVQQHWPELLWLQIDVTDQTSEQVALMENYTLFGPPSMLFFTKDGEKSTLRILGEMHKEEFVEHLNKVKATL</sequence>
<feature type="transmembrane region" description="Helical" evidence="18">
    <location>
        <begin position="314"/>
        <end position="344"/>
    </location>
</feature>
<evidence type="ECO:0000256" key="5">
    <source>
        <dbReference type="ARBA" id="ARBA00022519"/>
    </source>
</evidence>
<dbReference type="EMBL" id="FO203512">
    <property type="protein sequence ID" value="CCK74729.1"/>
    <property type="molecule type" value="Genomic_DNA"/>
</dbReference>
<comment type="catalytic activity">
    <reaction evidence="16 18">
        <text>[protein]-dithiol + NAD(+) = [protein]-disulfide + NADH + H(+)</text>
        <dbReference type="Rhea" id="RHEA:18749"/>
        <dbReference type="Rhea" id="RHEA-COMP:10593"/>
        <dbReference type="Rhea" id="RHEA-COMP:10594"/>
        <dbReference type="ChEBI" id="CHEBI:15378"/>
        <dbReference type="ChEBI" id="CHEBI:29950"/>
        <dbReference type="ChEBI" id="CHEBI:50058"/>
        <dbReference type="ChEBI" id="CHEBI:57540"/>
        <dbReference type="ChEBI" id="CHEBI:57945"/>
        <dbReference type="EC" id="1.8.1.8"/>
    </reaction>
</comment>
<dbReference type="SUPFAM" id="SSF74863">
    <property type="entry name" value="Thiol:disulfide interchange protein DsbD, N-terminal domain (DsbD-alpha)"/>
    <property type="match status" value="1"/>
</dbReference>
<comment type="similarity">
    <text evidence="2 18">Belongs to the thioredoxin family. DsbD subfamily.</text>
</comment>
<reference evidence="20 21" key="1">
    <citation type="journal article" date="2013" name="Nat. Commun.">
        <title>Genome sequence and functional genomic analysis of the oil-degrading bacterium Oleispira antarctica.</title>
        <authorList>
            <person name="Kube M."/>
            <person name="Chernikova T.N."/>
            <person name="Al-Ramahi Y."/>
            <person name="Beloqui A."/>
            <person name="Lopez-Cortez N."/>
            <person name="Guazzaroni M.E."/>
            <person name="Heipieper H.J."/>
            <person name="Klages S."/>
            <person name="Kotsyurbenko O.R."/>
            <person name="Langer I."/>
            <person name="Nechitaylo T.Y."/>
            <person name="Lunsdorf H."/>
            <person name="Fernandez M."/>
            <person name="Juarez S."/>
            <person name="Ciordia S."/>
            <person name="Singer A."/>
            <person name="Kagan O."/>
            <person name="Egorova O."/>
            <person name="Petit P.A."/>
            <person name="Stogios P."/>
            <person name="Kim Y."/>
            <person name="Tchigvintsev A."/>
            <person name="Flick R."/>
            <person name="Denaro R."/>
            <person name="Genovese M."/>
            <person name="Albar J.P."/>
            <person name="Reva O.N."/>
            <person name="Martinez-Gomariz M."/>
            <person name="Tran H."/>
            <person name="Ferrer M."/>
            <person name="Savchenko A."/>
            <person name="Yakunin A.F."/>
            <person name="Yakimov M.M."/>
            <person name="Golyshina O.V."/>
            <person name="Reinhardt R."/>
            <person name="Golyshin P.N."/>
        </authorList>
    </citation>
    <scope>NUCLEOTIDE SEQUENCE [LARGE SCALE GENOMIC DNA]</scope>
</reference>
<evidence type="ECO:0000256" key="13">
    <source>
        <dbReference type="ARBA" id="ARBA00023136"/>
    </source>
</evidence>
<feature type="disulfide bond" description="Redox-active" evidence="18">
    <location>
        <begin position="128"/>
        <end position="134"/>
    </location>
</feature>
<dbReference type="NCBIfam" id="NF001419">
    <property type="entry name" value="PRK00293.1"/>
    <property type="match status" value="1"/>
</dbReference>
<dbReference type="HOGENOM" id="CLU_014657_3_0_6"/>
<accession>R4YRJ3</accession>
<keyword evidence="13 18" id="KW-0472">Membrane</keyword>
<evidence type="ECO:0000256" key="15">
    <source>
        <dbReference type="ARBA" id="ARBA00023284"/>
    </source>
</evidence>
<dbReference type="Pfam" id="PF02683">
    <property type="entry name" value="DsbD_TM"/>
    <property type="match status" value="1"/>
</dbReference>
<comment type="function">
    <text evidence="18">Required to facilitate the formation of correct disulfide bonds in some periplasmic proteins and for the assembly of the periplasmic c-type cytochromes. Acts by transferring electrons from cytoplasmic thioredoxin to the periplasm. This transfer involves a cascade of disulfide bond formation and reduction steps.</text>
</comment>
<evidence type="ECO:0000256" key="8">
    <source>
        <dbReference type="ARBA" id="ARBA00022748"/>
    </source>
</evidence>
<feature type="transmembrane region" description="Helical" evidence="18">
    <location>
        <begin position="391"/>
        <end position="409"/>
    </location>
</feature>
<dbReference type="Proteomes" id="UP000032749">
    <property type="component" value="Chromosome"/>
</dbReference>
<dbReference type="GO" id="GO:0005886">
    <property type="term" value="C:plasma membrane"/>
    <property type="evidence" value="ECO:0007669"/>
    <property type="project" value="UniProtKB-SubCell"/>
</dbReference>
<feature type="transmembrane region" description="Helical" evidence="18">
    <location>
        <begin position="233"/>
        <end position="259"/>
    </location>
</feature>
<evidence type="ECO:0000313" key="21">
    <source>
        <dbReference type="Proteomes" id="UP000032749"/>
    </source>
</evidence>
<dbReference type="GO" id="GO:0047134">
    <property type="term" value="F:protein-disulfide reductase [NAD(P)H] activity"/>
    <property type="evidence" value="ECO:0007669"/>
    <property type="project" value="UniProtKB-UniRule"/>
</dbReference>
<dbReference type="Gene3D" id="3.40.30.10">
    <property type="entry name" value="Glutaredoxin"/>
    <property type="match status" value="1"/>
</dbReference>
<dbReference type="HAMAP" id="MF_00399">
    <property type="entry name" value="DbsD"/>
    <property type="match status" value="1"/>
</dbReference>
<dbReference type="InterPro" id="IPR022910">
    <property type="entry name" value="Thiol_diS_interchange_DbsD"/>
</dbReference>
<keyword evidence="3 18" id="KW-0813">Transport</keyword>
<dbReference type="AlphaFoldDB" id="R4YRJ3"/>
<feature type="transmembrane region" description="Helical" evidence="18">
    <location>
        <begin position="271"/>
        <end position="293"/>
    </location>
</feature>
<evidence type="ECO:0000256" key="2">
    <source>
        <dbReference type="ARBA" id="ARBA00007241"/>
    </source>
</evidence>
<evidence type="ECO:0000256" key="9">
    <source>
        <dbReference type="ARBA" id="ARBA00022982"/>
    </source>
</evidence>
<evidence type="ECO:0000256" key="18">
    <source>
        <dbReference type="HAMAP-Rule" id="MF_00399"/>
    </source>
</evidence>
<dbReference type="CDD" id="cd02953">
    <property type="entry name" value="DsbDgamma"/>
    <property type="match status" value="1"/>
</dbReference>
<organism evidence="20 21">
    <name type="scientific">Oleispira antarctica RB-8</name>
    <dbReference type="NCBI Taxonomy" id="698738"/>
    <lineage>
        <taxon>Bacteria</taxon>
        <taxon>Pseudomonadati</taxon>
        <taxon>Pseudomonadota</taxon>
        <taxon>Gammaproteobacteria</taxon>
        <taxon>Oceanospirillales</taxon>
        <taxon>Oceanospirillaceae</taxon>
        <taxon>Oleispira</taxon>
    </lineage>
</organism>
<dbReference type="InterPro" id="IPR003834">
    <property type="entry name" value="Cyt_c_assmbl_TM_dom"/>
</dbReference>
<evidence type="ECO:0000313" key="20">
    <source>
        <dbReference type="EMBL" id="CCK74729.1"/>
    </source>
</evidence>
<feature type="chain" id="PRO_5009019558" description="Thiol:disulfide interchange protein DsbD" evidence="18">
    <location>
        <begin position="23"/>
        <end position="612"/>
    </location>
</feature>
<keyword evidence="10 18" id="KW-1133">Transmembrane helix</keyword>
<evidence type="ECO:0000256" key="3">
    <source>
        <dbReference type="ARBA" id="ARBA00022448"/>
    </source>
</evidence>
<evidence type="ECO:0000256" key="10">
    <source>
        <dbReference type="ARBA" id="ARBA00022989"/>
    </source>
</evidence>
<dbReference type="GO" id="GO:0017004">
    <property type="term" value="P:cytochrome complex assembly"/>
    <property type="evidence" value="ECO:0007669"/>
    <property type="project" value="UniProtKB-UniRule"/>
</dbReference>
<keyword evidence="21" id="KW-1185">Reference proteome</keyword>
<evidence type="ECO:0000256" key="16">
    <source>
        <dbReference type="ARBA" id="ARBA00047388"/>
    </source>
</evidence>
<dbReference type="SUPFAM" id="SSF52833">
    <property type="entry name" value="Thioredoxin-like"/>
    <property type="match status" value="1"/>
</dbReference>
<dbReference type="InterPro" id="IPR036929">
    <property type="entry name" value="DsbDN_sf"/>
</dbReference>
<evidence type="ECO:0000256" key="14">
    <source>
        <dbReference type="ARBA" id="ARBA00023157"/>
    </source>
</evidence>
<evidence type="ECO:0000256" key="7">
    <source>
        <dbReference type="ARBA" id="ARBA00022729"/>
    </source>
</evidence>
<keyword evidence="14 18" id="KW-1015">Disulfide bond</keyword>
<protein>
    <recommendedName>
        <fullName evidence="18">Thiol:disulfide interchange protein DsbD</fullName>
        <ecNumber evidence="18">1.8.1.8</ecNumber>
    </recommendedName>
    <alternativeName>
        <fullName evidence="18">Protein-disulfide reductase</fullName>
        <shortName evidence="18">Disulfide reductase</shortName>
    </alternativeName>
</protein>
<evidence type="ECO:0000256" key="6">
    <source>
        <dbReference type="ARBA" id="ARBA00022692"/>
    </source>
</evidence>
<feature type="signal peptide" evidence="18">
    <location>
        <begin position="1"/>
        <end position="22"/>
    </location>
</feature>
<keyword evidence="9 18" id="KW-0249">Electron transport</keyword>
<evidence type="ECO:0000256" key="12">
    <source>
        <dbReference type="ARBA" id="ARBA00023027"/>
    </source>
</evidence>
<dbReference type="InterPro" id="IPR012336">
    <property type="entry name" value="Thioredoxin-like_fold"/>
</dbReference>
<dbReference type="STRING" id="698738.OLEAN_C05530"/>
<evidence type="ECO:0000256" key="11">
    <source>
        <dbReference type="ARBA" id="ARBA00023002"/>
    </source>
</evidence>